<dbReference type="SUPFAM" id="SSF46785">
    <property type="entry name" value="Winged helix' DNA-binding domain"/>
    <property type="match status" value="1"/>
</dbReference>
<dbReference type="Gene3D" id="3.90.79.10">
    <property type="entry name" value="Nucleoside Triphosphate Pyrophosphohydrolase"/>
    <property type="match status" value="1"/>
</dbReference>
<protein>
    <submittedName>
        <fullName evidence="3">ADP-ribose pyrophosphatase</fullName>
    </submittedName>
</protein>
<dbReference type="PROSITE" id="PS51462">
    <property type="entry name" value="NUDIX"/>
    <property type="match status" value="1"/>
</dbReference>
<dbReference type="CDD" id="cd18873">
    <property type="entry name" value="NUDIX_NadM_like"/>
    <property type="match status" value="1"/>
</dbReference>
<dbReference type="AlphaFoldDB" id="A0A430FC27"/>
<dbReference type="InterPro" id="IPR015797">
    <property type="entry name" value="NUDIX_hydrolase-like_dom_sf"/>
</dbReference>
<keyword evidence="4" id="KW-1185">Reference proteome</keyword>
<dbReference type="SUPFAM" id="SSF55811">
    <property type="entry name" value="Nudix"/>
    <property type="match status" value="1"/>
</dbReference>
<accession>A0A430FC27</accession>
<dbReference type="Pfam" id="PF21906">
    <property type="entry name" value="WHD_NrtR"/>
    <property type="match status" value="1"/>
</dbReference>
<evidence type="ECO:0000313" key="3">
    <source>
        <dbReference type="EMBL" id="RSX50342.1"/>
    </source>
</evidence>
<evidence type="ECO:0000259" key="2">
    <source>
        <dbReference type="PROSITE" id="PS51462"/>
    </source>
</evidence>
<gene>
    <name evidence="3" type="ORF">D2E23_1665</name>
</gene>
<proteinExistence type="predicted"/>
<dbReference type="Pfam" id="PF00293">
    <property type="entry name" value="NUDIX"/>
    <property type="match status" value="1"/>
</dbReference>
<feature type="compositionally biased region" description="Basic and acidic residues" evidence="1">
    <location>
        <begin position="292"/>
        <end position="307"/>
    </location>
</feature>
<dbReference type="PANTHER" id="PTHR43736">
    <property type="entry name" value="ADP-RIBOSE PYROPHOSPHATASE"/>
    <property type="match status" value="1"/>
</dbReference>
<reference evidence="3 4" key="1">
    <citation type="submission" date="2018-09" db="EMBL/GenBank/DDBJ databases">
        <title>Characterization of the phylogenetic diversity of five novel species belonging to the genus Bifidobacterium.</title>
        <authorList>
            <person name="Lugli G.A."/>
            <person name="Duranti S."/>
            <person name="Milani C."/>
        </authorList>
    </citation>
    <scope>NUCLEOTIDE SEQUENCE [LARGE SCALE GENOMIC DNA]</scope>
    <source>
        <strain evidence="3 4">2028B</strain>
    </source>
</reference>
<dbReference type="InterPro" id="IPR054105">
    <property type="entry name" value="WHD_NrtR"/>
</dbReference>
<dbReference type="Proteomes" id="UP000288607">
    <property type="component" value="Unassembled WGS sequence"/>
</dbReference>
<organism evidence="3 4">
    <name type="scientific">Bifidobacterium callimiconis</name>
    <dbReference type="NCBI Taxonomy" id="2306973"/>
    <lineage>
        <taxon>Bacteria</taxon>
        <taxon>Bacillati</taxon>
        <taxon>Actinomycetota</taxon>
        <taxon>Actinomycetes</taxon>
        <taxon>Bifidobacteriales</taxon>
        <taxon>Bifidobacteriaceae</taxon>
        <taxon>Bifidobacterium</taxon>
    </lineage>
</organism>
<sequence length="363" mass="38546">MGLGNVSERRSQPPQVGVSVVILALGEDANGAEAGRDGEAAERNGGKRNRLWLPLVRRVRQPFQGMWALPGGDLRADRTLEQAAYAALESTTDLHPRYLEQLYTFGGPTRSHGGLPMVSIVYWALVGRAEAREFKAGDNVQWFPENELPELAFDHREIIDYALQRLRTKIEYPLVATRLVGEEFTLAQLHGVYEAITGETIDLANFRRKMLASGQLEATGRKQREGRHRPAATYRYVPEGGAGDSNVGSFGNAGNVSGTAASGHLMGLGLGLGLGLGGGSGVDTVTQVVGGDGREGNRHDGNGRDDNAGAGGSMGVETEGERSDAPASKAAANGHRAGTASAGIETGHFDREDPLAALVPSRR</sequence>
<dbReference type="OrthoDB" id="9786141at2"/>
<dbReference type="EMBL" id="QXGJ01000008">
    <property type="protein sequence ID" value="RSX50342.1"/>
    <property type="molecule type" value="Genomic_DNA"/>
</dbReference>
<feature type="region of interest" description="Disordered" evidence="1">
    <location>
        <begin position="285"/>
        <end position="363"/>
    </location>
</feature>
<dbReference type="InterPro" id="IPR000086">
    <property type="entry name" value="NUDIX_hydrolase_dom"/>
</dbReference>
<name>A0A430FC27_9BIFI</name>
<feature type="domain" description="Nudix hydrolase" evidence="2">
    <location>
        <begin position="13"/>
        <end position="166"/>
    </location>
</feature>
<dbReference type="Gene3D" id="1.10.10.10">
    <property type="entry name" value="Winged helix-like DNA-binding domain superfamily/Winged helix DNA-binding domain"/>
    <property type="match status" value="1"/>
</dbReference>
<dbReference type="PANTHER" id="PTHR43736:SF4">
    <property type="entry name" value="SLR1690 PROTEIN"/>
    <property type="match status" value="1"/>
</dbReference>
<evidence type="ECO:0000256" key="1">
    <source>
        <dbReference type="SAM" id="MobiDB-lite"/>
    </source>
</evidence>
<evidence type="ECO:0000313" key="4">
    <source>
        <dbReference type="Proteomes" id="UP000288607"/>
    </source>
</evidence>
<comment type="caution">
    <text evidence="3">The sequence shown here is derived from an EMBL/GenBank/DDBJ whole genome shotgun (WGS) entry which is preliminary data.</text>
</comment>
<dbReference type="InterPro" id="IPR036390">
    <property type="entry name" value="WH_DNA-bd_sf"/>
</dbReference>
<dbReference type="InterPro" id="IPR036388">
    <property type="entry name" value="WH-like_DNA-bd_sf"/>
</dbReference>